<dbReference type="EMBL" id="MU006561">
    <property type="protein sequence ID" value="KAF2752329.1"/>
    <property type="molecule type" value="Genomic_DNA"/>
</dbReference>
<evidence type="ECO:0000313" key="2">
    <source>
        <dbReference type="Proteomes" id="UP000799440"/>
    </source>
</evidence>
<keyword evidence="2" id="KW-1185">Reference proteome</keyword>
<evidence type="ECO:0000313" key="1">
    <source>
        <dbReference type="EMBL" id="KAF2752329.1"/>
    </source>
</evidence>
<dbReference type="Proteomes" id="UP000799440">
    <property type="component" value="Unassembled WGS sequence"/>
</dbReference>
<name>A0A6A6VR12_9PLEO</name>
<gene>
    <name evidence="1" type="ORF">M011DRAFT_463800</name>
</gene>
<dbReference type="AlphaFoldDB" id="A0A6A6VR12"/>
<organism evidence="1 2">
    <name type="scientific">Sporormia fimetaria CBS 119925</name>
    <dbReference type="NCBI Taxonomy" id="1340428"/>
    <lineage>
        <taxon>Eukaryota</taxon>
        <taxon>Fungi</taxon>
        <taxon>Dikarya</taxon>
        <taxon>Ascomycota</taxon>
        <taxon>Pezizomycotina</taxon>
        <taxon>Dothideomycetes</taxon>
        <taxon>Pleosporomycetidae</taxon>
        <taxon>Pleosporales</taxon>
        <taxon>Sporormiaceae</taxon>
        <taxon>Sporormia</taxon>
    </lineage>
</organism>
<protein>
    <submittedName>
        <fullName evidence="1">Uncharacterized protein</fullName>
    </submittedName>
</protein>
<accession>A0A6A6VR12</accession>
<proteinExistence type="predicted"/>
<reference evidence="1" key="1">
    <citation type="journal article" date="2020" name="Stud. Mycol.">
        <title>101 Dothideomycetes genomes: a test case for predicting lifestyles and emergence of pathogens.</title>
        <authorList>
            <person name="Haridas S."/>
            <person name="Albert R."/>
            <person name="Binder M."/>
            <person name="Bloem J."/>
            <person name="Labutti K."/>
            <person name="Salamov A."/>
            <person name="Andreopoulos B."/>
            <person name="Baker S."/>
            <person name="Barry K."/>
            <person name="Bills G."/>
            <person name="Bluhm B."/>
            <person name="Cannon C."/>
            <person name="Castanera R."/>
            <person name="Culley D."/>
            <person name="Daum C."/>
            <person name="Ezra D."/>
            <person name="Gonzalez J."/>
            <person name="Henrissat B."/>
            <person name="Kuo A."/>
            <person name="Liang C."/>
            <person name="Lipzen A."/>
            <person name="Lutzoni F."/>
            <person name="Magnuson J."/>
            <person name="Mondo S."/>
            <person name="Nolan M."/>
            <person name="Ohm R."/>
            <person name="Pangilinan J."/>
            <person name="Park H.-J."/>
            <person name="Ramirez L."/>
            <person name="Alfaro M."/>
            <person name="Sun H."/>
            <person name="Tritt A."/>
            <person name="Yoshinaga Y."/>
            <person name="Zwiers L.-H."/>
            <person name="Turgeon B."/>
            <person name="Goodwin S."/>
            <person name="Spatafora J."/>
            <person name="Crous P."/>
            <person name="Grigoriev I."/>
        </authorList>
    </citation>
    <scope>NUCLEOTIDE SEQUENCE</scope>
    <source>
        <strain evidence="1">CBS 119925</strain>
    </source>
</reference>
<sequence>MGTNVGYNWVSDTPPATDLLPFRVNLLFIGGSEASRKHSADCTASGPSVTRTRATTHPQLVLCHSLLWYYSRGLSNGPNSLECLYFAASLLSIRARCHSSVRPAESTTSVQLVSTTVHNTVETKTGAQEATHSVRLAPDVRRMHVELSTPENWCPARLGQGPKMRF</sequence>